<name>A0AAN2QU84_9LACO</name>
<dbReference type="AlphaFoldDB" id="A0AAN2QU84"/>
<dbReference type="Proteomes" id="UP000198868">
    <property type="component" value="Unassembled WGS sequence"/>
</dbReference>
<dbReference type="Proteomes" id="UP000199047">
    <property type="component" value="Unassembled WGS sequence"/>
</dbReference>
<evidence type="ECO:0000313" key="3">
    <source>
        <dbReference type="Proteomes" id="UP000198868"/>
    </source>
</evidence>
<evidence type="ECO:0000313" key="1">
    <source>
        <dbReference type="EMBL" id="CUW04840.1"/>
    </source>
</evidence>
<keyword evidence="4" id="KW-1185">Reference proteome</keyword>
<evidence type="ECO:0000313" key="2">
    <source>
        <dbReference type="EMBL" id="CUW05859.1"/>
    </source>
</evidence>
<proteinExistence type="predicted"/>
<organism evidence="1 3">
    <name type="scientific">Leuconostoc inhae</name>
    <dbReference type="NCBI Taxonomy" id="178001"/>
    <lineage>
        <taxon>Bacteria</taxon>
        <taxon>Bacillati</taxon>
        <taxon>Bacillota</taxon>
        <taxon>Bacilli</taxon>
        <taxon>Lactobacillales</taxon>
        <taxon>Lactobacillaceae</taxon>
        <taxon>Leuconostoc</taxon>
    </lineage>
</organism>
<evidence type="ECO:0000313" key="4">
    <source>
        <dbReference type="Proteomes" id="UP000199047"/>
    </source>
</evidence>
<sequence length="121" mass="13873">MVNPHENLKQKIMRQSALQEVQQTVATFKSLEESLDQLLAIELTQLDTQYLHLAELAADIDDAEFSHELYLLANNHLKARRQGLKTMILLCRNARISNSAVLIRLADRQSHLEKEIPDVKD</sequence>
<reference evidence="3 4" key="1">
    <citation type="submission" date="2015-12" db="EMBL/GenBank/DDBJ databases">
        <authorList>
            <person name="Andreevskaya M."/>
        </authorList>
    </citation>
    <scope>NUCLEOTIDE SEQUENCE [LARGE SCALE GENOMIC DNA]</scope>
    <source>
        <strain evidence="2 4">KSL4-2</strain>
        <strain evidence="1 3">PL111</strain>
    </source>
</reference>
<dbReference type="EMBL" id="FBTU01000003">
    <property type="protein sequence ID" value="CUW04840.1"/>
    <property type="molecule type" value="Genomic_DNA"/>
</dbReference>
<accession>A0AAN2QU84</accession>
<dbReference type="EMBL" id="FBTB01000007">
    <property type="protein sequence ID" value="CUW05859.1"/>
    <property type="molecule type" value="Genomic_DNA"/>
</dbReference>
<dbReference type="RefSeq" id="WP_060391600.1">
    <property type="nucleotide sequence ID" value="NZ_FBSX01000014.1"/>
</dbReference>
<comment type="caution">
    <text evidence="1">The sequence shown here is derived from an EMBL/GenBank/DDBJ whole genome shotgun (WGS) entry which is preliminary data.</text>
</comment>
<gene>
    <name evidence="2" type="ORF">KSL4_0155</name>
    <name evidence="1" type="ORF">PL111_0686</name>
</gene>
<protein>
    <submittedName>
        <fullName evidence="1">Uncharacterized protein</fullName>
    </submittedName>
</protein>